<comment type="caution">
    <text evidence="2">The sequence shown here is derived from an EMBL/GenBank/DDBJ whole genome shotgun (WGS) entry which is preliminary data.</text>
</comment>
<keyword evidence="3" id="KW-1185">Reference proteome</keyword>
<sequence length="326" mass="36092">MANVQEPLGGSQDMQDTDHGNGQSGRFSQDESISSNTDAGHSLPAGTQHASQDGRSSSMDRFDLESLNTALDEATQAIGSHHTGQQHLQDGDFTGRLMLEMTDLAELYHGLRETSKAIAQNASDLAKRWDWKNSRLNAQEEHAHRMVNDVWFVSHQTFILTHYLQTTPESRRDMVYVKDLAQQISALAERFQMSLMAFTEDSKAMALDMIASAGRDESQQHGLYTATTLAPAPFALIARERAVSAALVQQLAQPYFNTTQGTGNLDLVTPSSIKAIRAELKKAKKAKRLQHRADCTKAKKAKEQKHQASHKKAKKATDSKLLDIHL</sequence>
<feature type="compositionally biased region" description="Polar residues" evidence="1">
    <location>
        <begin position="48"/>
        <end position="57"/>
    </location>
</feature>
<organism evidence="2 3">
    <name type="scientific">Apiospora kogelbergensis</name>
    <dbReference type="NCBI Taxonomy" id="1337665"/>
    <lineage>
        <taxon>Eukaryota</taxon>
        <taxon>Fungi</taxon>
        <taxon>Dikarya</taxon>
        <taxon>Ascomycota</taxon>
        <taxon>Pezizomycotina</taxon>
        <taxon>Sordariomycetes</taxon>
        <taxon>Xylariomycetidae</taxon>
        <taxon>Amphisphaeriales</taxon>
        <taxon>Apiosporaceae</taxon>
        <taxon>Apiospora</taxon>
    </lineage>
</organism>
<feature type="compositionally biased region" description="Basic residues" evidence="1">
    <location>
        <begin position="298"/>
        <end position="314"/>
    </location>
</feature>
<protein>
    <submittedName>
        <fullName evidence="2">Uncharacterized protein</fullName>
    </submittedName>
</protein>
<reference evidence="2 3" key="1">
    <citation type="submission" date="2023-01" db="EMBL/GenBank/DDBJ databases">
        <title>Analysis of 21 Apiospora genomes using comparative genomics revels a genus with tremendous synthesis potential of carbohydrate active enzymes and secondary metabolites.</title>
        <authorList>
            <person name="Sorensen T."/>
        </authorList>
    </citation>
    <scope>NUCLEOTIDE SEQUENCE [LARGE SCALE GENOMIC DNA]</scope>
    <source>
        <strain evidence="2 3">CBS 117206</strain>
    </source>
</reference>
<dbReference type="Proteomes" id="UP001392437">
    <property type="component" value="Unassembled WGS sequence"/>
</dbReference>
<feature type="region of interest" description="Disordered" evidence="1">
    <location>
        <begin position="284"/>
        <end position="326"/>
    </location>
</feature>
<feature type="region of interest" description="Disordered" evidence="1">
    <location>
        <begin position="1"/>
        <end position="59"/>
    </location>
</feature>
<feature type="compositionally biased region" description="Basic and acidic residues" evidence="1">
    <location>
        <begin position="315"/>
        <end position="326"/>
    </location>
</feature>
<evidence type="ECO:0000256" key="1">
    <source>
        <dbReference type="SAM" id="MobiDB-lite"/>
    </source>
</evidence>
<evidence type="ECO:0000313" key="2">
    <source>
        <dbReference type="EMBL" id="KAK8121249.1"/>
    </source>
</evidence>
<evidence type="ECO:0000313" key="3">
    <source>
        <dbReference type="Proteomes" id="UP001392437"/>
    </source>
</evidence>
<dbReference type="AlphaFoldDB" id="A0AAW0R1Z8"/>
<name>A0AAW0R1Z8_9PEZI</name>
<proteinExistence type="predicted"/>
<gene>
    <name evidence="2" type="ORF">PG999_005369</name>
</gene>
<feature type="compositionally biased region" description="Polar residues" evidence="1">
    <location>
        <begin position="20"/>
        <end position="39"/>
    </location>
</feature>
<dbReference type="EMBL" id="JAQQWP010000004">
    <property type="protein sequence ID" value="KAK8121249.1"/>
    <property type="molecule type" value="Genomic_DNA"/>
</dbReference>
<accession>A0AAW0R1Z8</accession>